<comment type="caution">
    <text evidence="1">The sequence shown here is derived from an EMBL/GenBank/DDBJ whole genome shotgun (WGS) entry which is preliminary data.</text>
</comment>
<dbReference type="Proteomes" id="UP000299084">
    <property type="component" value="Unassembled WGS sequence"/>
</dbReference>
<reference evidence="1 2" key="1">
    <citation type="journal article" date="2019" name="Mol. Ecol. Resour.">
        <title>Improving Illumina assemblies with Hi-C and long reads: an example with the North African dromedary.</title>
        <authorList>
            <person name="Elbers J.P."/>
            <person name="Rogers M.F."/>
            <person name="Perelman P.L."/>
            <person name="Proskuryakova A.A."/>
            <person name="Serdyukova N.A."/>
            <person name="Johnson W.E."/>
            <person name="Horin P."/>
            <person name="Corander J."/>
            <person name="Murphy D."/>
            <person name="Burger P.A."/>
        </authorList>
    </citation>
    <scope>NUCLEOTIDE SEQUENCE [LARGE SCALE GENOMIC DNA]</scope>
    <source>
        <strain evidence="1">Drom800</strain>
        <tissue evidence="1">Blood</tissue>
    </source>
</reference>
<dbReference type="EMBL" id="JWIN03000012">
    <property type="protein sequence ID" value="KAB1269574.1"/>
    <property type="molecule type" value="Genomic_DNA"/>
</dbReference>
<evidence type="ECO:0000313" key="2">
    <source>
        <dbReference type="Proteomes" id="UP000299084"/>
    </source>
</evidence>
<proteinExistence type="predicted"/>
<keyword evidence="2" id="KW-1185">Reference proteome</keyword>
<evidence type="ECO:0000313" key="1">
    <source>
        <dbReference type="EMBL" id="KAB1269574.1"/>
    </source>
</evidence>
<organism evidence="1 2">
    <name type="scientific">Camelus dromedarius</name>
    <name type="common">Dromedary</name>
    <name type="synonym">Arabian camel</name>
    <dbReference type="NCBI Taxonomy" id="9838"/>
    <lineage>
        <taxon>Eukaryota</taxon>
        <taxon>Metazoa</taxon>
        <taxon>Chordata</taxon>
        <taxon>Craniata</taxon>
        <taxon>Vertebrata</taxon>
        <taxon>Euteleostomi</taxon>
        <taxon>Mammalia</taxon>
        <taxon>Eutheria</taxon>
        <taxon>Laurasiatheria</taxon>
        <taxon>Artiodactyla</taxon>
        <taxon>Tylopoda</taxon>
        <taxon>Camelidae</taxon>
        <taxon>Camelus</taxon>
    </lineage>
</organism>
<accession>A0A5N4DF96</accession>
<dbReference type="AlphaFoldDB" id="A0A5N4DF96"/>
<sequence>MKHLHPQPRLLVLCTHFLLKKGPAGLTRSAALMLTALVAVSVS</sequence>
<gene>
    <name evidence="1" type="ORF">Cadr_000017452</name>
</gene>
<name>A0A5N4DF96_CAMDR</name>
<protein>
    <submittedName>
        <fullName evidence="1">Uncharacterized protein</fullName>
    </submittedName>
</protein>